<dbReference type="GO" id="GO:0006364">
    <property type="term" value="P:rRNA processing"/>
    <property type="evidence" value="ECO:0007669"/>
    <property type="project" value="InterPro"/>
</dbReference>
<gene>
    <name evidence="11" type="ORF">N0F65_001409</name>
</gene>
<dbReference type="Gene3D" id="1.25.40.20">
    <property type="entry name" value="Ankyrin repeat-containing domain"/>
    <property type="match status" value="1"/>
</dbReference>
<dbReference type="SUPFAM" id="SSF52954">
    <property type="entry name" value="Class II aaRS ABD-related"/>
    <property type="match status" value="1"/>
</dbReference>
<keyword evidence="6" id="KW-0175">Coiled coil</keyword>
<evidence type="ECO:0000256" key="7">
    <source>
        <dbReference type="SAM" id="MobiDB-lite"/>
    </source>
</evidence>
<dbReference type="Pfam" id="PF04427">
    <property type="entry name" value="Brix"/>
    <property type="match status" value="1"/>
</dbReference>
<evidence type="ECO:0000313" key="11">
    <source>
        <dbReference type="EMBL" id="DAZ99581.1"/>
    </source>
</evidence>
<feature type="domain" description="PH" evidence="8">
    <location>
        <begin position="892"/>
        <end position="988"/>
    </location>
</feature>
<dbReference type="GO" id="GO:0005096">
    <property type="term" value="F:GTPase activator activity"/>
    <property type="evidence" value="ECO:0007669"/>
    <property type="project" value="InterPro"/>
</dbReference>
<dbReference type="SMART" id="SM00879">
    <property type="entry name" value="Brix"/>
    <property type="match status" value="1"/>
</dbReference>
<dbReference type="Pfam" id="PF01412">
    <property type="entry name" value="ArfGap"/>
    <property type="match status" value="1"/>
</dbReference>
<feature type="region of interest" description="Disordered" evidence="7">
    <location>
        <begin position="418"/>
        <end position="467"/>
    </location>
</feature>
<dbReference type="Pfam" id="PF00169">
    <property type="entry name" value="PH"/>
    <property type="match status" value="1"/>
</dbReference>
<comment type="caution">
    <text evidence="11">The sequence shown here is derived from an EMBL/GenBank/DDBJ whole genome shotgun (WGS) entry which is preliminary data.</text>
</comment>
<reference evidence="11" key="1">
    <citation type="submission" date="2022-11" db="EMBL/GenBank/DDBJ databases">
        <authorList>
            <person name="Morgan W.R."/>
            <person name="Tartar A."/>
        </authorList>
    </citation>
    <scope>NUCLEOTIDE SEQUENCE</scope>
    <source>
        <strain evidence="11">ARSEF 373</strain>
    </source>
</reference>
<dbReference type="InterPro" id="IPR007109">
    <property type="entry name" value="Brix"/>
</dbReference>
<dbReference type="PRINTS" id="PR00405">
    <property type="entry name" value="REVINTRACTNG"/>
</dbReference>
<keyword evidence="3" id="KW-0862">Zinc</keyword>
<feature type="coiled-coil region" evidence="6">
    <location>
        <begin position="667"/>
        <end position="694"/>
    </location>
</feature>
<feature type="compositionally biased region" description="Basic and acidic residues" evidence="7">
    <location>
        <begin position="506"/>
        <end position="516"/>
    </location>
</feature>
<evidence type="ECO:0000256" key="2">
    <source>
        <dbReference type="ARBA" id="ARBA00022771"/>
    </source>
</evidence>
<keyword evidence="12" id="KW-1185">Reference proteome</keyword>
<evidence type="ECO:0000256" key="4">
    <source>
        <dbReference type="PROSITE-ProRule" id="PRU00023"/>
    </source>
</evidence>
<dbReference type="SMART" id="SM00105">
    <property type="entry name" value="ArfGap"/>
    <property type="match status" value="1"/>
</dbReference>
<dbReference type="PROSITE" id="PS50088">
    <property type="entry name" value="ANK_REPEAT"/>
    <property type="match status" value="1"/>
</dbReference>
<evidence type="ECO:0000259" key="10">
    <source>
        <dbReference type="PROSITE" id="PS50833"/>
    </source>
</evidence>
<dbReference type="EMBL" id="DAKRPA010000080">
    <property type="protein sequence ID" value="DAZ99581.1"/>
    <property type="molecule type" value="Genomic_DNA"/>
</dbReference>
<keyword evidence="2 5" id="KW-0863">Zinc-finger</keyword>
<dbReference type="PROSITE" id="PS50003">
    <property type="entry name" value="PH_DOMAIN"/>
    <property type="match status" value="1"/>
</dbReference>
<dbReference type="InterPro" id="IPR004148">
    <property type="entry name" value="BAR_dom"/>
</dbReference>
<dbReference type="PANTHER" id="PTHR23180">
    <property type="entry name" value="CENTAURIN/ARF"/>
    <property type="match status" value="1"/>
</dbReference>
<dbReference type="Gene3D" id="1.10.220.150">
    <property type="entry name" value="Arf GTPase activating protein"/>
    <property type="match status" value="1"/>
</dbReference>
<feature type="compositionally biased region" description="Low complexity" evidence="7">
    <location>
        <begin position="432"/>
        <end position="442"/>
    </location>
</feature>
<accession>A0AAV2Z1B0</accession>
<dbReference type="InterPro" id="IPR001164">
    <property type="entry name" value="ArfGAP_dom"/>
</dbReference>
<dbReference type="Pfam" id="PF16746">
    <property type="entry name" value="BAR_3"/>
    <property type="match status" value="1"/>
</dbReference>
<proteinExistence type="predicted"/>
<dbReference type="PANTHER" id="PTHR23180:SF160">
    <property type="entry name" value="ADP-RIBOSYLATION FACTOR GTPASE-ACTIVATING PROTEIN EFFECTOR PROTEIN 1"/>
    <property type="match status" value="1"/>
</dbReference>
<feature type="repeat" description="ANK" evidence="4">
    <location>
        <begin position="1161"/>
        <end position="1193"/>
    </location>
</feature>
<dbReference type="Proteomes" id="UP001146120">
    <property type="component" value="Unassembled WGS sequence"/>
</dbReference>
<dbReference type="Pfam" id="PF12796">
    <property type="entry name" value="Ank_2"/>
    <property type="match status" value="1"/>
</dbReference>
<evidence type="ECO:0000256" key="1">
    <source>
        <dbReference type="ARBA" id="ARBA00022723"/>
    </source>
</evidence>
<dbReference type="CDD" id="cd13250">
    <property type="entry name" value="PH_ACAP"/>
    <property type="match status" value="1"/>
</dbReference>
<dbReference type="SUPFAM" id="SSF50729">
    <property type="entry name" value="PH domain-like"/>
    <property type="match status" value="1"/>
</dbReference>
<dbReference type="SUPFAM" id="SSF103657">
    <property type="entry name" value="BAR/IMD domain-like"/>
    <property type="match status" value="1"/>
</dbReference>
<keyword evidence="1" id="KW-0479">Metal-binding</keyword>
<dbReference type="SUPFAM" id="SSF57863">
    <property type="entry name" value="ArfGap/RecO-like zinc finger"/>
    <property type="match status" value="1"/>
</dbReference>
<feature type="domain" description="Arf-GAP" evidence="9">
    <location>
        <begin position="1005"/>
        <end position="1125"/>
    </location>
</feature>
<protein>
    <submittedName>
        <fullName evidence="11">Uncharacterized protein</fullName>
    </submittedName>
</protein>
<feature type="compositionally biased region" description="Polar residues" evidence="7">
    <location>
        <begin position="450"/>
        <end position="467"/>
    </location>
</feature>
<evidence type="ECO:0000313" key="12">
    <source>
        <dbReference type="Proteomes" id="UP001146120"/>
    </source>
</evidence>
<dbReference type="PROSITE" id="PS50115">
    <property type="entry name" value="ARFGAP"/>
    <property type="match status" value="1"/>
</dbReference>
<name>A0AAV2Z1B0_9STRA</name>
<dbReference type="GO" id="GO:0008270">
    <property type="term" value="F:zinc ion binding"/>
    <property type="evidence" value="ECO:0007669"/>
    <property type="project" value="UniProtKB-KW"/>
</dbReference>
<feature type="domain" description="Brix" evidence="10">
    <location>
        <begin position="56"/>
        <end position="261"/>
    </location>
</feature>
<sequence length="1225" mass="137336">MPSRGLKARVVPELPTQHSKDATMALSKRRRDADNNQDEQDAKLQRTSSSGYVNKQRVLVFCSRGITTRYRHLLDDFRKLLPHHKKEVKLDAKDTLHVVNEIAEIKGCNTAVYLEARKRQDLYMWVSRIGVGPSVRFLVQNVHTMDELKMTGNALMGSRPLLTFDKAFEESAHLKLIKQLFTQVWGTPKGHPKSKPFIDRVMSFYYADGKIWCRNYQLADDAETKKLELAALHRGEDLVQLIEIGPRFVLTPIRIFDGSFGGQTLFQNPHYVSPNETRRDAKFVKRDRYVSRKTAEHQRNVRKEDRVLPDDQFADVQSAPYFPALDAADWSTRRLFSRFCQPGRLQLTTVAAAVATEQLTLRSSTAHGLGHSLTGSVMAMDTRMAELQQVILKKDLLILQLQRQLDIYASKFGALDPLELQDNDTPREAVPSRRPSSAANSPEKPASMPETVSTMGGSEGSPVNNSENEVAPAVKVDPVTAPEEGSQPNDDAKPANDADPPSSIEPRMDTTTKIDEEVPPPPPPEDAATKPASQFTRTESINSTGTVVACSTGKNVVLDYVEDSPAFRRQLEGFEESLSGLRGLLKEILAHTKEYEAAGMRFGDEETALAEEIAHRKYARALFTTSCPELGNLSAIFSEFHDTMTQIRSSRVSMLLSIEALLHHSIYKFAEQELKEASDLRKEVTRLADEYESQMGKLLGKPKQAGTSTPMPAPSQAQALQAVASPDSGSLLSSLGSAGSSAASVASSPQTVPNQSNGAKSLEKDVLQARLRFEMARFDLVRYLNRLDCQKKFLLIECFNSTLYAFLGHFHACHELIRSIEPALRKRQETLQKSKLDFEEDDKMWHLQREALEQRLRVDLEAEYGRANRSFDLPIEVISLDTQASRDSWMGSITKQGYLFVRNTMFPARSWKRRWFQIHSGKLYQNRGKHMDLALVCDLMLARVRESSSSNLPYCFEVIDSSQAKLLLQATSEADMIDWIEAARKSTESMLEKQSHRMTVHPEQQKFIQELTTNNPSCADCGQSPSEWVSINIGCFLCIECSGIHRSLGVHVSKVRSLTLDSWEMPLLTLLRDSLGNTVVNSVWEHTLPAGWTRPTPTTPRDDKAKFIKAKYSFHGFTEFSDMRPDELNAKFFDSAKQGEVKQLMWCIAHGTDVNSRKEHTQETALHLAASSGSTACCDYLVLNGASLVLADNNGRLPFDAAKAAGFEAIKLSLMQKMSLEQYQF</sequence>
<dbReference type="InterPro" id="IPR038508">
    <property type="entry name" value="ArfGAP_dom_sf"/>
</dbReference>
<dbReference type="AlphaFoldDB" id="A0AAV2Z1B0"/>
<dbReference type="GO" id="GO:0005737">
    <property type="term" value="C:cytoplasm"/>
    <property type="evidence" value="ECO:0007669"/>
    <property type="project" value="InterPro"/>
</dbReference>
<dbReference type="InterPro" id="IPR001849">
    <property type="entry name" value="PH_domain"/>
</dbReference>
<keyword evidence="4" id="KW-0040">ANK repeat</keyword>
<evidence type="ECO:0000256" key="3">
    <source>
        <dbReference type="ARBA" id="ARBA00022833"/>
    </source>
</evidence>
<dbReference type="CDD" id="cd08204">
    <property type="entry name" value="ArfGap"/>
    <property type="match status" value="1"/>
</dbReference>
<dbReference type="Gene3D" id="2.30.29.30">
    <property type="entry name" value="Pleckstrin-homology domain (PH domain)/Phosphotyrosine-binding domain (PTB)"/>
    <property type="match status" value="1"/>
</dbReference>
<feature type="region of interest" description="Disordered" evidence="7">
    <location>
        <begin position="479"/>
        <end position="540"/>
    </location>
</feature>
<dbReference type="InterPro" id="IPR045258">
    <property type="entry name" value="ACAP1/2/3-like"/>
</dbReference>
<dbReference type="GO" id="GO:0019843">
    <property type="term" value="F:rRNA binding"/>
    <property type="evidence" value="ECO:0007669"/>
    <property type="project" value="InterPro"/>
</dbReference>
<organism evidence="11 12">
    <name type="scientific">Lagenidium giganteum</name>
    <dbReference type="NCBI Taxonomy" id="4803"/>
    <lineage>
        <taxon>Eukaryota</taxon>
        <taxon>Sar</taxon>
        <taxon>Stramenopiles</taxon>
        <taxon>Oomycota</taxon>
        <taxon>Peronosporomycetes</taxon>
        <taxon>Pythiales</taxon>
        <taxon>Pythiaceae</taxon>
    </lineage>
</organism>
<dbReference type="InterPro" id="IPR027267">
    <property type="entry name" value="AH/BAR_dom_sf"/>
</dbReference>
<dbReference type="SUPFAM" id="SSF48403">
    <property type="entry name" value="Ankyrin repeat"/>
    <property type="match status" value="1"/>
</dbReference>
<evidence type="ECO:0000259" key="8">
    <source>
        <dbReference type="PROSITE" id="PS50003"/>
    </source>
</evidence>
<dbReference type="InterPro" id="IPR036770">
    <property type="entry name" value="Ankyrin_rpt-contain_sf"/>
</dbReference>
<dbReference type="InterPro" id="IPR011993">
    <property type="entry name" value="PH-like_dom_sf"/>
</dbReference>
<evidence type="ECO:0000259" key="9">
    <source>
        <dbReference type="PROSITE" id="PS50115"/>
    </source>
</evidence>
<feature type="region of interest" description="Disordered" evidence="7">
    <location>
        <begin position="1"/>
        <end position="48"/>
    </location>
</feature>
<evidence type="ECO:0000256" key="6">
    <source>
        <dbReference type="SAM" id="Coils"/>
    </source>
</evidence>
<dbReference type="Gene3D" id="1.20.1270.60">
    <property type="entry name" value="Arfaptin homology (AH) domain/BAR domain"/>
    <property type="match status" value="1"/>
</dbReference>
<dbReference type="InterPro" id="IPR037278">
    <property type="entry name" value="ARFGAP/RecO"/>
</dbReference>
<dbReference type="SMART" id="SM00233">
    <property type="entry name" value="PH"/>
    <property type="match status" value="1"/>
</dbReference>
<reference evidence="11" key="2">
    <citation type="journal article" date="2023" name="Microbiol Resour">
        <title>Decontamination and Annotation of the Draft Genome Sequence of the Oomycete Lagenidium giganteum ARSEF 373.</title>
        <authorList>
            <person name="Morgan W.R."/>
            <person name="Tartar A."/>
        </authorList>
    </citation>
    <scope>NUCLEOTIDE SEQUENCE</scope>
    <source>
        <strain evidence="11">ARSEF 373</strain>
    </source>
</reference>
<feature type="compositionally biased region" description="Polar residues" evidence="7">
    <location>
        <begin position="531"/>
        <end position="540"/>
    </location>
</feature>
<dbReference type="PROSITE" id="PS50833">
    <property type="entry name" value="BRIX"/>
    <property type="match status" value="1"/>
</dbReference>
<evidence type="ECO:0000256" key="5">
    <source>
        <dbReference type="PROSITE-ProRule" id="PRU00288"/>
    </source>
</evidence>
<dbReference type="InterPro" id="IPR002110">
    <property type="entry name" value="Ankyrin_rpt"/>
</dbReference>